<dbReference type="EMBL" id="JAASRN010000001">
    <property type="protein sequence ID" value="NIK73185.1"/>
    <property type="molecule type" value="Genomic_DNA"/>
</dbReference>
<dbReference type="Proteomes" id="UP000537126">
    <property type="component" value="Unassembled WGS sequence"/>
</dbReference>
<evidence type="ECO:0000259" key="1">
    <source>
        <dbReference type="Pfam" id="PF12867"/>
    </source>
</evidence>
<proteinExistence type="predicted"/>
<comment type="caution">
    <text evidence="2">The sequence shown here is derived from an EMBL/GenBank/DDBJ whole genome shotgun (WGS) entry which is preliminary data.</text>
</comment>
<name>A0A846MP01_9BACT</name>
<dbReference type="InterPro" id="IPR034660">
    <property type="entry name" value="DinB/YfiT-like"/>
</dbReference>
<evidence type="ECO:0000313" key="3">
    <source>
        <dbReference type="Proteomes" id="UP000537126"/>
    </source>
</evidence>
<dbReference type="AlphaFoldDB" id="A0A846MP01"/>
<dbReference type="Pfam" id="PF12867">
    <property type="entry name" value="DinB_2"/>
    <property type="match status" value="1"/>
</dbReference>
<accession>A0A846MP01</accession>
<feature type="domain" description="DinB-like" evidence="1">
    <location>
        <begin position="16"/>
        <end position="143"/>
    </location>
</feature>
<protein>
    <submittedName>
        <fullName evidence="2">Putative damage-inducible protein DinB</fullName>
    </submittedName>
</protein>
<reference evidence="2 3" key="1">
    <citation type="submission" date="2020-03" db="EMBL/GenBank/DDBJ databases">
        <title>Genomic Encyclopedia of Type Strains, Phase IV (KMG-IV): sequencing the most valuable type-strain genomes for metagenomic binning, comparative biology and taxonomic classification.</title>
        <authorList>
            <person name="Goeker M."/>
        </authorList>
    </citation>
    <scope>NUCLEOTIDE SEQUENCE [LARGE SCALE GENOMIC DNA]</scope>
    <source>
        <strain evidence="2 3">DSM 5718</strain>
    </source>
</reference>
<dbReference type="InterPro" id="IPR024775">
    <property type="entry name" value="DinB-like"/>
</dbReference>
<keyword evidence="3" id="KW-1185">Reference proteome</keyword>
<organism evidence="2 3">
    <name type="scientific">Thermonema lapsum</name>
    <dbReference type="NCBI Taxonomy" id="28195"/>
    <lineage>
        <taxon>Bacteria</taxon>
        <taxon>Pseudomonadati</taxon>
        <taxon>Bacteroidota</taxon>
        <taxon>Cytophagia</taxon>
        <taxon>Cytophagales</taxon>
        <taxon>Thermonemataceae</taxon>
        <taxon>Thermonema</taxon>
    </lineage>
</organism>
<dbReference type="PANTHER" id="PTHR39473">
    <property type="match status" value="1"/>
</dbReference>
<dbReference type="SUPFAM" id="SSF109854">
    <property type="entry name" value="DinB/YfiT-like putative metalloenzymes"/>
    <property type="match status" value="1"/>
</dbReference>
<dbReference type="PANTHER" id="PTHR39473:SF1">
    <property type="entry name" value="DINB-LIKE DOMAIN-CONTAINING PROTEIN"/>
    <property type="match status" value="1"/>
</dbReference>
<dbReference type="RefSeq" id="WP_166918452.1">
    <property type="nucleotide sequence ID" value="NZ_JAASRN010000001.1"/>
</dbReference>
<sequence>MTESPSSECLPRLIAATLEEMAVVVAQLPAGFYERPLPLLEGNSIGMHVRHVIEFFECLAKQLPQGIIDYDLRERQKHIEQDRQAALAAIARLQNQLLTFGQDVSLQLKALIMPDTAKVSVPTTLFRELVYNLEHVIHHAALIRTAVLHYHPQMCLSESFGLAPSTLKYRQYS</sequence>
<evidence type="ECO:0000313" key="2">
    <source>
        <dbReference type="EMBL" id="NIK73185.1"/>
    </source>
</evidence>
<gene>
    <name evidence="2" type="ORF">FHS56_000671</name>
</gene>